<keyword evidence="5" id="KW-0030">Aminoacyl-tRNA synthetase</keyword>
<evidence type="ECO:0000256" key="6">
    <source>
        <dbReference type="SAM" id="MobiDB-lite"/>
    </source>
</evidence>
<evidence type="ECO:0000256" key="3">
    <source>
        <dbReference type="ARBA" id="ARBA00022741"/>
    </source>
</evidence>
<name>A0ABR9IZD3_RHIVS</name>
<dbReference type="InterPro" id="IPR001412">
    <property type="entry name" value="aa-tRNA-synth_I_CS"/>
</dbReference>
<feature type="domain" description="Arginyl-tRNA synthetase catalytic core" evidence="7">
    <location>
        <begin position="32"/>
        <end position="85"/>
    </location>
</feature>
<dbReference type="Proteomes" id="UP000620262">
    <property type="component" value="Unassembled WGS sequence"/>
</dbReference>
<sequence length="87" mass="9339">MNLRTAGPLPKADDALGQADPAPGVEQEPPLRTVIDFGGPNVAKALHVGHLRAFVIGESLRRILVEMGHEVISDVHLGDWGLRWGQA</sequence>
<protein>
    <recommendedName>
        <fullName evidence="1">Arginine--tRNA ligase</fullName>
    </recommendedName>
</protein>
<organism evidence="8 9">
    <name type="scientific">Rhizobium viscosum</name>
    <name type="common">Arthrobacter viscosus</name>
    <dbReference type="NCBI Taxonomy" id="1673"/>
    <lineage>
        <taxon>Bacteria</taxon>
        <taxon>Pseudomonadati</taxon>
        <taxon>Pseudomonadota</taxon>
        <taxon>Alphaproteobacteria</taxon>
        <taxon>Hyphomicrobiales</taxon>
        <taxon>Rhizobiaceae</taxon>
        <taxon>Rhizobium/Agrobacterium group</taxon>
        <taxon>Rhizobium</taxon>
    </lineage>
</organism>
<dbReference type="PANTHER" id="PTHR11956">
    <property type="entry name" value="ARGINYL-TRNA SYNTHETASE"/>
    <property type="match status" value="1"/>
</dbReference>
<evidence type="ECO:0000256" key="1">
    <source>
        <dbReference type="ARBA" id="ARBA00020262"/>
    </source>
</evidence>
<dbReference type="Pfam" id="PF00750">
    <property type="entry name" value="tRNA-synt_1d"/>
    <property type="match status" value="1"/>
</dbReference>
<accession>A0ABR9IZD3</accession>
<dbReference type="SUPFAM" id="SSF52374">
    <property type="entry name" value="Nucleotidylyl transferase"/>
    <property type="match status" value="1"/>
</dbReference>
<evidence type="ECO:0000256" key="5">
    <source>
        <dbReference type="ARBA" id="ARBA00023146"/>
    </source>
</evidence>
<evidence type="ECO:0000313" key="9">
    <source>
        <dbReference type="Proteomes" id="UP000620262"/>
    </source>
</evidence>
<dbReference type="InterPro" id="IPR014729">
    <property type="entry name" value="Rossmann-like_a/b/a_fold"/>
</dbReference>
<dbReference type="InterPro" id="IPR001278">
    <property type="entry name" value="Arg-tRNA-ligase"/>
</dbReference>
<evidence type="ECO:0000256" key="4">
    <source>
        <dbReference type="ARBA" id="ARBA00022840"/>
    </source>
</evidence>
<reference evidence="8 9" key="1">
    <citation type="submission" date="2020-10" db="EMBL/GenBank/DDBJ databases">
        <title>Sequencing the genomes of 1000 actinobacteria strains.</title>
        <authorList>
            <person name="Klenk H.-P."/>
        </authorList>
    </citation>
    <scope>NUCLEOTIDE SEQUENCE [LARGE SCALE GENOMIC DNA]</scope>
    <source>
        <strain evidence="8 9">DSM 7307</strain>
    </source>
</reference>
<evidence type="ECO:0000256" key="2">
    <source>
        <dbReference type="ARBA" id="ARBA00022598"/>
    </source>
</evidence>
<dbReference type="PRINTS" id="PR01038">
    <property type="entry name" value="TRNASYNTHARG"/>
</dbReference>
<dbReference type="PROSITE" id="PS00178">
    <property type="entry name" value="AA_TRNA_LIGASE_I"/>
    <property type="match status" value="1"/>
</dbReference>
<proteinExistence type="predicted"/>
<keyword evidence="2" id="KW-0436">Ligase</keyword>
<gene>
    <name evidence="8" type="ORF">H4W29_005695</name>
</gene>
<comment type="caution">
    <text evidence="8">The sequence shown here is derived from an EMBL/GenBank/DDBJ whole genome shotgun (WGS) entry which is preliminary data.</text>
</comment>
<dbReference type="Gene3D" id="3.40.50.620">
    <property type="entry name" value="HUPs"/>
    <property type="match status" value="1"/>
</dbReference>
<dbReference type="InterPro" id="IPR035684">
    <property type="entry name" value="ArgRS_core"/>
</dbReference>
<feature type="region of interest" description="Disordered" evidence="6">
    <location>
        <begin position="1"/>
        <end position="32"/>
    </location>
</feature>
<keyword evidence="4" id="KW-0067">ATP-binding</keyword>
<evidence type="ECO:0000313" key="8">
    <source>
        <dbReference type="EMBL" id="MBE1508450.1"/>
    </source>
</evidence>
<dbReference type="EMBL" id="JADBEC010000002">
    <property type="protein sequence ID" value="MBE1508450.1"/>
    <property type="molecule type" value="Genomic_DNA"/>
</dbReference>
<keyword evidence="9" id="KW-1185">Reference proteome</keyword>
<keyword evidence="3" id="KW-0547">Nucleotide-binding</keyword>
<dbReference type="PANTHER" id="PTHR11956:SF5">
    <property type="entry name" value="ARGININE--TRNA LIGASE, CYTOPLASMIC"/>
    <property type="match status" value="1"/>
</dbReference>
<evidence type="ECO:0000259" key="7">
    <source>
        <dbReference type="Pfam" id="PF00750"/>
    </source>
</evidence>
<dbReference type="RefSeq" id="WP_192732044.1">
    <property type="nucleotide sequence ID" value="NZ_BAAAVL010000010.1"/>
</dbReference>